<organism evidence="3 4">
    <name type="scientific">Hydrotalea sandarakina</name>
    <dbReference type="NCBI Taxonomy" id="1004304"/>
    <lineage>
        <taxon>Bacteria</taxon>
        <taxon>Pseudomonadati</taxon>
        <taxon>Bacteroidota</taxon>
        <taxon>Chitinophagia</taxon>
        <taxon>Chitinophagales</taxon>
        <taxon>Chitinophagaceae</taxon>
        <taxon>Hydrotalea</taxon>
    </lineage>
</organism>
<keyword evidence="1" id="KW-0732">Signal</keyword>
<dbReference type="SUPFAM" id="SSF56925">
    <property type="entry name" value="OMPA-like"/>
    <property type="match status" value="1"/>
</dbReference>
<dbReference type="Gene3D" id="2.40.160.20">
    <property type="match status" value="1"/>
</dbReference>
<reference evidence="3 4" key="1">
    <citation type="submission" date="2018-06" db="EMBL/GenBank/DDBJ databases">
        <title>Genomic Encyclopedia of Archaeal and Bacterial Type Strains, Phase II (KMG-II): from individual species to whole genera.</title>
        <authorList>
            <person name="Goeker M."/>
        </authorList>
    </citation>
    <scope>NUCLEOTIDE SEQUENCE [LARGE SCALE GENOMIC DNA]</scope>
    <source>
        <strain evidence="3 4">DSM 23241</strain>
    </source>
</reference>
<dbReference type="AlphaFoldDB" id="A0A2W7RPS7"/>
<sequence length="283" mass="32052">MIKRYWLLFALFILFALPVQAQLYDSFVHDGEFGASIGLDHYFGDLNPTGKLNKPKFAAGLFYRKQINNYVGVRLSGNYLFLGYSDKYSDNPFQRRRNLSFNTDIWEMAISGDFNFFKFIPGVPEYSFTPYVSLGVGIFSYNPYTYLNGTKVYLRPLGTEGQGSPLYPNRKQYGTTALCVPFGIGAKYALNEKMNVFAEVTYRFTSTDYIDDVSTTYAPDAFPAVDANGNPTTWFLLQDRSYETGTVIGIKGRQRGTSLKNDSYVSLQIGISFNIQSYKCPTH</sequence>
<feature type="chain" id="PRO_5016182025" evidence="1">
    <location>
        <begin position="22"/>
        <end position="283"/>
    </location>
</feature>
<evidence type="ECO:0000259" key="2">
    <source>
        <dbReference type="Pfam" id="PF19573"/>
    </source>
</evidence>
<evidence type="ECO:0000256" key="1">
    <source>
        <dbReference type="SAM" id="SignalP"/>
    </source>
</evidence>
<accession>A0A2W7RPS7</accession>
<protein>
    <submittedName>
        <fullName evidence="3">Outer membrane protein with beta-barrel domain</fullName>
    </submittedName>
</protein>
<dbReference type="RefSeq" id="WP_111294856.1">
    <property type="nucleotide sequence ID" value="NZ_QKZV01000004.1"/>
</dbReference>
<dbReference type="Proteomes" id="UP000249720">
    <property type="component" value="Unassembled WGS sequence"/>
</dbReference>
<dbReference type="InterPro" id="IPR011250">
    <property type="entry name" value="OMP/PagP_B-barrel"/>
</dbReference>
<comment type="caution">
    <text evidence="3">The sequence shown here is derived from an EMBL/GenBank/DDBJ whole genome shotgun (WGS) entry which is preliminary data.</text>
</comment>
<feature type="signal peptide" evidence="1">
    <location>
        <begin position="1"/>
        <end position="21"/>
    </location>
</feature>
<keyword evidence="4" id="KW-1185">Reference proteome</keyword>
<dbReference type="InterPro" id="IPR045743">
    <property type="entry name" value="DUF6089"/>
</dbReference>
<dbReference type="Pfam" id="PF19573">
    <property type="entry name" value="DUF6089"/>
    <property type="match status" value="1"/>
</dbReference>
<dbReference type="OrthoDB" id="654178at2"/>
<feature type="domain" description="DUF6089" evidence="2">
    <location>
        <begin position="21"/>
        <end position="149"/>
    </location>
</feature>
<name>A0A2W7RPS7_9BACT</name>
<gene>
    <name evidence="3" type="ORF">LX80_01507</name>
</gene>
<dbReference type="EMBL" id="QKZV01000004">
    <property type="protein sequence ID" value="PZX62813.1"/>
    <property type="molecule type" value="Genomic_DNA"/>
</dbReference>
<proteinExistence type="predicted"/>
<evidence type="ECO:0000313" key="3">
    <source>
        <dbReference type="EMBL" id="PZX62813.1"/>
    </source>
</evidence>
<evidence type="ECO:0000313" key="4">
    <source>
        <dbReference type="Proteomes" id="UP000249720"/>
    </source>
</evidence>